<dbReference type="FunCoup" id="Q54YF8">
    <property type="interactions" value="106"/>
</dbReference>
<dbReference type="PANTHER" id="PTHR23032:SF13">
    <property type="entry name" value="BRO1 DOMAIN-CONTAINING PROTEIN BROX"/>
    <property type="match status" value="1"/>
</dbReference>
<evidence type="ECO:0000256" key="2">
    <source>
        <dbReference type="SAM" id="MobiDB-lite"/>
    </source>
</evidence>
<dbReference type="VEuPathDB" id="AmoebaDB:DDB_G0278257"/>
<dbReference type="SMR" id="Q54YF8"/>
<dbReference type="AlphaFoldDB" id="Q54YF8"/>
<dbReference type="Gene3D" id="1.25.40.280">
    <property type="entry name" value="alix/aip1 like domains"/>
    <property type="match status" value="1"/>
</dbReference>
<dbReference type="SMART" id="SM01041">
    <property type="entry name" value="BRO1"/>
    <property type="match status" value="1"/>
</dbReference>
<accession>Q54YF8</accession>
<reference evidence="4 5" key="1">
    <citation type="journal article" date="2005" name="Nature">
        <title>The genome of the social amoeba Dictyostelium discoideum.</title>
        <authorList>
            <consortium name="The Dictyostelium discoideum Sequencing Consortium"/>
            <person name="Eichinger L."/>
            <person name="Pachebat J.A."/>
            <person name="Glockner G."/>
            <person name="Rajandream M.A."/>
            <person name="Sucgang R."/>
            <person name="Berriman M."/>
            <person name="Song J."/>
            <person name="Olsen R."/>
            <person name="Szafranski K."/>
            <person name="Xu Q."/>
            <person name="Tunggal B."/>
            <person name="Kummerfeld S."/>
            <person name="Madera M."/>
            <person name="Konfortov B.A."/>
            <person name="Rivero F."/>
            <person name="Bankier A.T."/>
            <person name="Lehmann R."/>
            <person name="Hamlin N."/>
            <person name="Davies R."/>
            <person name="Gaudet P."/>
            <person name="Fey P."/>
            <person name="Pilcher K."/>
            <person name="Chen G."/>
            <person name="Saunders D."/>
            <person name="Sodergren E."/>
            <person name="Davis P."/>
            <person name="Kerhornou A."/>
            <person name="Nie X."/>
            <person name="Hall N."/>
            <person name="Anjard C."/>
            <person name="Hemphill L."/>
            <person name="Bason N."/>
            <person name="Farbrother P."/>
            <person name="Desany B."/>
            <person name="Just E."/>
            <person name="Morio T."/>
            <person name="Rost R."/>
            <person name="Churcher C."/>
            <person name="Cooper J."/>
            <person name="Haydock S."/>
            <person name="van Driessche N."/>
            <person name="Cronin A."/>
            <person name="Goodhead I."/>
            <person name="Muzny D."/>
            <person name="Mourier T."/>
            <person name="Pain A."/>
            <person name="Lu M."/>
            <person name="Harper D."/>
            <person name="Lindsay R."/>
            <person name="Hauser H."/>
            <person name="James K."/>
            <person name="Quiles M."/>
            <person name="Madan Babu M."/>
            <person name="Saito T."/>
            <person name="Buchrieser C."/>
            <person name="Wardroper A."/>
            <person name="Felder M."/>
            <person name="Thangavelu M."/>
            <person name="Johnson D."/>
            <person name="Knights A."/>
            <person name="Loulseged H."/>
            <person name="Mungall K."/>
            <person name="Oliver K."/>
            <person name="Price C."/>
            <person name="Quail M.A."/>
            <person name="Urushihara H."/>
            <person name="Hernandez J."/>
            <person name="Rabbinowitsch E."/>
            <person name="Steffen D."/>
            <person name="Sanders M."/>
            <person name="Ma J."/>
            <person name="Kohara Y."/>
            <person name="Sharp S."/>
            <person name="Simmonds M."/>
            <person name="Spiegler S."/>
            <person name="Tivey A."/>
            <person name="Sugano S."/>
            <person name="White B."/>
            <person name="Walker D."/>
            <person name="Woodward J."/>
            <person name="Winckler T."/>
            <person name="Tanaka Y."/>
            <person name="Shaulsky G."/>
            <person name="Schleicher M."/>
            <person name="Weinstock G."/>
            <person name="Rosenthal A."/>
            <person name="Cox E.C."/>
            <person name="Chisholm R.L."/>
            <person name="Gibbs R."/>
            <person name="Loomis W.F."/>
            <person name="Platzer M."/>
            <person name="Kay R.R."/>
            <person name="Williams J."/>
            <person name="Dear P.H."/>
            <person name="Noegel A.A."/>
            <person name="Barrell B."/>
            <person name="Kuspa A."/>
        </authorList>
    </citation>
    <scope>NUCLEOTIDE SEQUENCE [LARGE SCALE GENOMIC DNA]</scope>
    <source>
        <strain evidence="4 5">AX4</strain>
    </source>
</reference>
<dbReference type="EMBL" id="AAFI02000023">
    <property type="protein sequence ID" value="EAL68301.1"/>
    <property type="molecule type" value="Genomic_DNA"/>
</dbReference>
<feature type="compositionally biased region" description="Acidic residues" evidence="2">
    <location>
        <begin position="268"/>
        <end position="281"/>
    </location>
</feature>
<comment type="similarity">
    <text evidence="1">Belongs to the BROX family.</text>
</comment>
<evidence type="ECO:0000256" key="1">
    <source>
        <dbReference type="ARBA" id="ARBA00008901"/>
    </source>
</evidence>
<dbReference type="eggNOG" id="KOG2220">
    <property type="taxonomic scope" value="Eukaryota"/>
</dbReference>
<feature type="domain" description="BRO1" evidence="3">
    <location>
        <begin position="147"/>
        <end position="516"/>
    </location>
</feature>
<gene>
    <name evidence="4" type="ORF">DDB_G0278257</name>
</gene>
<evidence type="ECO:0000259" key="3">
    <source>
        <dbReference type="PROSITE" id="PS51180"/>
    </source>
</evidence>
<dbReference type="Proteomes" id="UP000002195">
    <property type="component" value="Unassembled WGS sequence"/>
</dbReference>
<evidence type="ECO:0000313" key="5">
    <source>
        <dbReference type="Proteomes" id="UP000002195"/>
    </source>
</evidence>
<dbReference type="KEGG" id="ddi:DDB_G0278257"/>
<organism evidence="4 5">
    <name type="scientific">Dictyostelium discoideum</name>
    <name type="common">Social amoeba</name>
    <dbReference type="NCBI Taxonomy" id="44689"/>
    <lineage>
        <taxon>Eukaryota</taxon>
        <taxon>Amoebozoa</taxon>
        <taxon>Evosea</taxon>
        <taxon>Eumycetozoa</taxon>
        <taxon>Dictyostelia</taxon>
        <taxon>Dictyosteliales</taxon>
        <taxon>Dictyosteliaceae</taxon>
        <taxon>Dictyostelium</taxon>
    </lineage>
</organism>
<dbReference type="PaxDb" id="44689-DDB0205323"/>
<dbReference type="STRING" id="44689.Q54YF8"/>
<dbReference type="InterPro" id="IPR004328">
    <property type="entry name" value="BRO1_dom"/>
</dbReference>
<dbReference type="HOGENOM" id="CLU_528329_0_0_1"/>
<dbReference type="PANTHER" id="PTHR23032">
    <property type="entry name" value="BRO1 DOMAIN-CONTAINING PROTEIN BROX"/>
    <property type="match status" value="1"/>
</dbReference>
<proteinExistence type="inferred from homology"/>
<sequence>MEGTLPVFDNYCFYIHRLKMRSKLNYKSKLVDLCKEASNPFIVSLAKDISDASDNIDNFFFSTKARDLTNIDTAELLKSVETYCSLLGGLIGSKVYQPTITTDNIAAATTAATATPVSNFEKLQLNEQPRDNDEEYNSEEGDDKLEKFNNEKVKNNNNKGSDAIRKNLRFSWTNVFGSDRSITSSDTLVEYMSILFNLGIWYLGYSEYIVSNRCSPTDGLPEEDRQKVYDFLLKSAGIFDYLCKLRLNLSSSSKKEEEDKKEEKTESGEDEKDGGGDDDVVDDNAGKILKGSDKSSTDFNDVLLRSLYLQCIGQAQELTIGRAYKKNTIQPIVKLAVDTANIYKEAMDMLISHFTEEKLVENRLEKFVNFLQYKVSLYQSLAWNQQAFQQNATHKYGESIATCKKAQHQLKQTLFLIRPCVSITLTQQSLQKPTQQLQPIIDATLARLERENVLIGYEVVPSIDDISELPTEGTRLAKLRPFIIPQVHQSWSTIDIPSTFNKDKKLQESDLVSVKI</sequence>
<feature type="compositionally biased region" description="Basic and acidic residues" evidence="2">
    <location>
        <begin position="144"/>
        <end position="154"/>
    </location>
</feature>
<dbReference type="OMA" id="WYLGYSE"/>
<dbReference type="dictyBase" id="DDB_G0278257"/>
<name>Q54YF8_DICDI</name>
<dbReference type="InParanoid" id="Q54YF8"/>
<evidence type="ECO:0000313" key="4">
    <source>
        <dbReference type="EMBL" id="EAL68301.1"/>
    </source>
</evidence>
<feature type="compositionally biased region" description="Acidic residues" evidence="2">
    <location>
        <begin position="132"/>
        <end position="143"/>
    </location>
</feature>
<protein>
    <recommendedName>
        <fullName evidence="3">BRO1 domain-containing protein</fullName>
    </recommendedName>
</protein>
<dbReference type="InterPro" id="IPR038898">
    <property type="entry name" value="BROX"/>
</dbReference>
<dbReference type="GeneID" id="8621453"/>
<feature type="region of interest" description="Disordered" evidence="2">
    <location>
        <begin position="126"/>
        <end position="160"/>
    </location>
</feature>
<dbReference type="Pfam" id="PF03097">
    <property type="entry name" value="BRO1"/>
    <property type="match status" value="1"/>
</dbReference>
<feature type="region of interest" description="Disordered" evidence="2">
    <location>
        <begin position="254"/>
        <end position="281"/>
    </location>
</feature>
<dbReference type="InterPro" id="IPR038499">
    <property type="entry name" value="BRO1_sf"/>
</dbReference>
<comment type="caution">
    <text evidence="4">The sequence shown here is derived from an EMBL/GenBank/DDBJ whole genome shotgun (WGS) entry which is preliminary data.</text>
</comment>
<dbReference type="RefSeq" id="XP_642244.1">
    <property type="nucleotide sequence ID" value="XM_637152.1"/>
</dbReference>
<dbReference type="PhylomeDB" id="Q54YF8"/>
<keyword evidence="5" id="KW-1185">Reference proteome</keyword>
<dbReference type="PROSITE" id="PS51180">
    <property type="entry name" value="BRO1"/>
    <property type="match status" value="1"/>
</dbReference>
<feature type="compositionally biased region" description="Basic and acidic residues" evidence="2">
    <location>
        <begin position="254"/>
        <end position="267"/>
    </location>
</feature>